<protein>
    <submittedName>
        <fullName evidence="2">Uncharacterized protein</fullName>
    </submittedName>
</protein>
<evidence type="ECO:0000313" key="3">
    <source>
        <dbReference type="Proteomes" id="UP001208771"/>
    </source>
</evidence>
<sequence>MRADSLHFATRRNTVRTPQTYRPDPRTHRKPLECRFMREMPENIKSHRPIMLRERASIMNIGIEYRYGSESTFVRFVFESIHSQQEEKEIS</sequence>
<accession>A0AAE3N6L7</accession>
<organism evidence="2 3">
    <name type="scientific">Ectorhizobium quercum</name>
    <dbReference type="NCBI Taxonomy" id="2965071"/>
    <lineage>
        <taxon>Bacteria</taxon>
        <taxon>Pseudomonadati</taxon>
        <taxon>Pseudomonadota</taxon>
        <taxon>Alphaproteobacteria</taxon>
        <taxon>Hyphomicrobiales</taxon>
        <taxon>Rhizobiaceae</taxon>
        <taxon>Ectorhizobium</taxon>
    </lineage>
</organism>
<evidence type="ECO:0000313" key="2">
    <source>
        <dbReference type="EMBL" id="MCX8999497.1"/>
    </source>
</evidence>
<comment type="caution">
    <text evidence="2">The sequence shown here is derived from an EMBL/GenBank/DDBJ whole genome shotgun (WGS) entry which is preliminary data.</text>
</comment>
<name>A0AAE3N6L7_9HYPH</name>
<dbReference type="Proteomes" id="UP001208771">
    <property type="component" value="Unassembled WGS sequence"/>
</dbReference>
<dbReference type="EMBL" id="JANFPI010000009">
    <property type="protein sequence ID" value="MCX8999497.1"/>
    <property type="molecule type" value="Genomic_DNA"/>
</dbReference>
<reference evidence="2" key="1">
    <citation type="submission" date="2022-07" db="EMBL/GenBank/DDBJ databases">
        <title>Ectorhizobium quercum gen.nov., sp. nov.</title>
        <authorList>
            <person name="Ma T."/>
            <person name="Li Y."/>
        </authorList>
    </citation>
    <scope>NUCLEOTIDE SEQUENCE</scope>
    <source>
        <strain evidence="2">BDR2-2</strain>
    </source>
</reference>
<evidence type="ECO:0000256" key="1">
    <source>
        <dbReference type="SAM" id="MobiDB-lite"/>
    </source>
</evidence>
<proteinExistence type="predicted"/>
<dbReference type="AlphaFoldDB" id="A0AAE3N6L7"/>
<gene>
    <name evidence="2" type="ORF">NOF55_20540</name>
</gene>
<keyword evidence="3" id="KW-1185">Reference proteome</keyword>
<dbReference type="RefSeq" id="WP_306412996.1">
    <property type="nucleotide sequence ID" value="NZ_JANFPI010000009.1"/>
</dbReference>
<feature type="region of interest" description="Disordered" evidence="1">
    <location>
        <begin position="1"/>
        <end position="29"/>
    </location>
</feature>